<feature type="non-terminal residue" evidence="1">
    <location>
        <position position="138"/>
    </location>
</feature>
<dbReference type="EMBL" id="RCHS01003490">
    <property type="protein sequence ID" value="RMX41450.1"/>
    <property type="molecule type" value="Genomic_DNA"/>
</dbReference>
<evidence type="ECO:0000313" key="2">
    <source>
        <dbReference type="Proteomes" id="UP000275408"/>
    </source>
</evidence>
<dbReference type="Proteomes" id="UP000275408">
    <property type="component" value="Unassembled WGS sequence"/>
</dbReference>
<reference evidence="1 2" key="1">
    <citation type="journal article" date="2018" name="Sci. Rep.">
        <title>Comparative analysis of the Pocillopora damicornis genome highlights role of immune system in coral evolution.</title>
        <authorList>
            <person name="Cunning R."/>
            <person name="Bay R.A."/>
            <person name="Gillette P."/>
            <person name="Baker A.C."/>
            <person name="Traylor-Knowles N."/>
        </authorList>
    </citation>
    <scope>NUCLEOTIDE SEQUENCE [LARGE SCALE GENOMIC DNA]</scope>
    <source>
        <strain evidence="1">RSMAS</strain>
        <tissue evidence="1">Whole animal</tissue>
    </source>
</reference>
<comment type="caution">
    <text evidence="1">The sequence shown here is derived from an EMBL/GenBank/DDBJ whole genome shotgun (WGS) entry which is preliminary data.</text>
</comment>
<proteinExistence type="predicted"/>
<sequence>MNNPTEISGFIHNVSPLKFPPSPKVSFPPKLIPQKNNIASLSGVHFQNNKTNTIDFINDVQEGETYTCHNLRVIKEYKSDNLALGMTLQDCTLSESEYFPEPVSQPLEVPDSFTTTKIEIKGLTAFGRYLSCLQCHKN</sequence>
<dbReference type="AlphaFoldDB" id="A0A3M6TJ94"/>
<keyword evidence="2" id="KW-1185">Reference proteome</keyword>
<organism evidence="1 2">
    <name type="scientific">Pocillopora damicornis</name>
    <name type="common">Cauliflower coral</name>
    <name type="synonym">Millepora damicornis</name>
    <dbReference type="NCBI Taxonomy" id="46731"/>
    <lineage>
        <taxon>Eukaryota</taxon>
        <taxon>Metazoa</taxon>
        <taxon>Cnidaria</taxon>
        <taxon>Anthozoa</taxon>
        <taxon>Hexacorallia</taxon>
        <taxon>Scleractinia</taxon>
        <taxon>Astrocoeniina</taxon>
        <taxon>Pocilloporidae</taxon>
        <taxon>Pocillopora</taxon>
    </lineage>
</organism>
<gene>
    <name evidence="1" type="ORF">pdam_00024833</name>
</gene>
<name>A0A3M6TJ94_POCDA</name>
<accession>A0A3M6TJ94</accession>
<protein>
    <submittedName>
        <fullName evidence="1">Uncharacterized protein</fullName>
    </submittedName>
</protein>
<evidence type="ECO:0000313" key="1">
    <source>
        <dbReference type="EMBL" id="RMX41450.1"/>
    </source>
</evidence>